<evidence type="ECO:0000313" key="2">
    <source>
        <dbReference type="EMBL" id="KFN51101.1"/>
    </source>
</evidence>
<keyword evidence="3" id="KW-1185">Reference proteome</keyword>
<comment type="caution">
    <text evidence="2">The sequence shown here is derived from an EMBL/GenBank/DDBJ whole genome shotgun (WGS) entry which is preliminary data.</text>
</comment>
<dbReference type="PROSITE" id="PS51257">
    <property type="entry name" value="PROKAR_LIPOPROTEIN"/>
    <property type="match status" value="1"/>
</dbReference>
<dbReference type="eggNOG" id="ENOG503051F">
    <property type="taxonomic scope" value="Bacteria"/>
</dbReference>
<dbReference type="OrthoDB" id="6022222at2"/>
<dbReference type="Proteomes" id="UP000029391">
    <property type="component" value="Unassembled WGS sequence"/>
</dbReference>
<sequence length="170" mass="18527">MKRVLILFALLAPMVLTTACKKEEPVQTERQRLTAPSDPRDDNAWKAYLGQEINANRAGVTDNVYSYYLGMDSDVLTPEDEAADKRTKYQRMVEQVNIVVLRTVLPGNMLAFGSPDSSKMADLIVAAFQGAEPNALKGSKVLFIGAAADNDRVKAAVEAAGANYVFVEAK</sequence>
<evidence type="ECO:0000256" key="1">
    <source>
        <dbReference type="SAM" id="SignalP"/>
    </source>
</evidence>
<organism evidence="2 3">
    <name type="scientific">Arenimonas composti TR7-09 = DSM 18010</name>
    <dbReference type="NCBI Taxonomy" id="1121013"/>
    <lineage>
        <taxon>Bacteria</taxon>
        <taxon>Pseudomonadati</taxon>
        <taxon>Pseudomonadota</taxon>
        <taxon>Gammaproteobacteria</taxon>
        <taxon>Lysobacterales</taxon>
        <taxon>Lysobacteraceae</taxon>
        <taxon>Arenimonas</taxon>
    </lineage>
</organism>
<dbReference type="STRING" id="1121013.GCA_000426365_01418"/>
<dbReference type="AlphaFoldDB" id="A0A091BH74"/>
<feature type="signal peptide" evidence="1">
    <location>
        <begin position="1"/>
        <end position="19"/>
    </location>
</feature>
<gene>
    <name evidence="2" type="ORF">P873_04155</name>
</gene>
<dbReference type="RefSeq" id="WP_026816726.1">
    <property type="nucleotide sequence ID" value="NZ_AUFF01000003.1"/>
</dbReference>
<protein>
    <submittedName>
        <fullName evidence="2">Uncharacterized protein</fullName>
    </submittedName>
</protein>
<reference evidence="2 3" key="1">
    <citation type="submission" date="2013-09" db="EMBL/GenBank/DDBJ databases">
        <title>Genome sequencing of Arenimonas composti.</title>
        <authorList>
            <person name="Chen F."/>
            <person name="Wang G."/>
        </authorList>
    </citation>
    <scope>NUCLEOTIDE SEQUENCE [LARGE SCALE GENOMIC DNA]</scope>
    <source>
        <strain evidence="2 3">TR7-09</strain>
    </source>
</reference>
<name>A0A091BH74_9GAMM</name>
<keyword evidence="1" id="KW-0732">Signal</keyword>
<evidence type="ECO:0000313" key="3">
    <source>
        <dbReference type="Proteomes" id="UP000029391"/>
    </source>
</evidence>
<dbReference type="EMBL" id="AWXU01000009">
    <property type="protein sequence ID" value="KFN51101.1"/>
    <property type="molecule type" value="Genomic_DNA"/>
</dbReference>
<feature type="chain" id="PRO_5001871230" evidence="1">
    <location>
        <begin position="20"/>
        <end position="170"/>
    </location>
</feature>
<accession>A0A091BH74</accession>
<proteinExistence type="predicted"/>